<dbReference type="EMBL" id="GEVI01023707">
    <property type="protein sequence ID" value="JAU08613.1"/>
    <property type="molecule type" value="Transcribed_RNA"/>
</dbReference>
<organism evidence="2">
    <name type="scientific">Noccaea caerulescens</name>
    <name type="common">Alpine penny-cress</name>
    <name type="synonym">Thlaspi caerulescens</name>
    <dbReference type="NCBI Taxonomy" id="107243"/>
    <lineage>
        <taxon>Eukaryota</taxon>
        <taxon>Viridiplantae</taxon>
        <taxon>Streptophyta</taxon>
        <taxon>Embryophyta</taxon>
        <taxon>Tracheophyta</taxon>
        <taxon>Spermatophyta</taxon>
        <taxon>Magnoliopsida</taxon>
        <taxon>eudicotyledons</taxon>
        <taxon>Gunneridae</taxon>
        <taxon>Pentapetalae</taxon>
        <taxon>rosids</taxon>
        <taxon>malvids</taxon>
        <taxon>Brassicales</taxon>
        <taxon>Brassicaceae</taxon>
        <taxon>Coluteocarpeae</taxon>
        <taxon>Noccaea</taxon>
    </lineage>
</organism>
<name>A0A1J3CT37_NOCCA</name>
<reference evidence="2" key="1">
    <citation type="submission" date="2016-07" db="EMBL/GenBank/DDBJ databases">
        <title>De novo transcriptome assembly of four accessions of the metal hyperaccumulator plant Noccaea caerulescens.</title>
        <authorList>
            <person name="Blande D."/>
            <person name="Halimaa P."/>
            <person name="Tervahauta A.I."/>
            <person name="Aarts M.G."/>
            <person name="Karenlampi S.O."/>
        </authorList>
    </citation>
    <scope>NUCLEOTIDE SEQUENCE</scope>
</reference>
<protein>
    <submittedName>
        <fullName evidence="2">Uncharacterized protein</fullName>
    </submittedName>
</protein>
<sequence>MRKIHQMSKPTNNPIAQSFFNQSLPPLRSKRPRHSNNTEQQDILQAYQDYSSAAVVAVGIAVHTEEDNLAEDSPAPAEDIPAENSLPEDILVEDKVAPDIPSADTRPSVG</sequence>
<feature type="compositionally biased region" description="Polar residues" evidence="1">
    <location>
        <begin position="8"/>
        <end position="24"/>
    </location>
</feature>
<gene>
    <name evidence="2" type="ORF">GA_TR3420_c7_g1_i1_g.10681</name>
</gene>
<accession>A0A1J3CT37</accession>
<evidence type="ECO:0000256" key="1">
    <source>
        <dbReference type="SAM" id="MobiDB-lite"/>
    </source>
</evidence>
<feature type="region of interest" description="Disordered" evidence="1">
    <location>
        <begin position="1"/>
        <end position="40"/>
    </location>
</feature>
<dbReference type="AlphaFoldDB" id="A0A1J3CT37"/>
<feature type="region of interest" description="Disordered" evidence="1">
    <location>
        <begin position="67"/>
        <end position="110"/>
    </location>
</feature>
<evidence type="ECO:0000313" key="2">
    <source>
        <dbReference type="EMBL" id="JAU08613.1"/>
    </source>
</evidence>
<proteinExistence type="predicted"/>